<dbReference type="InterPro" id="IPR036271">
    <property type="entry name" value="Tet_transcr_reg_TetR-rel_C_sf"/>
</dbReference>
<dbReference type="Pfam" id="PF00440">
    <property type="entry name" value="TetR_N"/>
    <property type="match status" value="1"/>
</dbReference>
<reference evidence="6 7" key="1">
    <citation type="submission" date="2019-06" db="EMBL/GenBank/DDBJ databases">
        <title>New taxonomy in bacterial strain CC-CFT640, isolated from vineyard.</title>
        <authorList>
            <person name="Lin S.-Y."/>
            <person name="Tsai C.-F."/>
            <person name="Young C.-C."/>
        </authorList>
    </citation>
    <scope>NUCLEOTIDE SEQUENCE [LARGE SCALE GENOMIC DNA]</scope>
    <source>
        <strain evidence="6 7">CC-CFT640</strain>
    </source>
</reference>
<dbReference type="OrthoDB" id="9803547at2"/>
<proteinExistence type="predicted"/>
<dbReference type="SUPFAM" id="SSF46689">
    <property type="entry name" value="Homeodomain-like"/>
    <property type="match status" value="1"/>
</dbReference>
<evidence type="ECO:0000256" key="1">
    <source>
        <dbReference type="ARBA" id="ARBA00023015"/>
    </source>
</evidence>
<evidence type="ECO:0000313" key="7">
    <source>
        <dbReference type="Proteomes" id="UP000321638"/>
    </source>
</evidence>
<dbReference type="GO" id="GO:0003700">
    <property type="term" value="F:DNA-binding transcription factor activity"/>
    <property type="evidence" value="ECO:0007669"/>
    <property type="project" value="TreeGrafter"/>
</dbReference>
<evidence type="ECO:0000256" key="3">
    <source>
        <dbReference type="ARBA" id="ARBA00023163"/>
    </source>
</evidence>
<dbReference type="SUPFAM" id="SSF48498">
    <property type="entry name" value="Tetracyclin repressor-like, C-terminal domain"/>
    <property type="match status" value="1"/>
</dbReference>
<dbReference type="Gene3D" id="1.10.357.10">
    <property type="entry name" value="Tetracycline Repressor, domain 2"/>
    <property type="match status" value="1"/>
</dbReference>
<dbReference type="Proteomes" id="UP000321638">
    <property type="component" value="Unassembled WGS sequence"/>
</dbReference>
<keyword evidence="7" id="KW-1185">Reference proteome</keyword>
<keyword evidence="1" id="KW-0805">Transcription regulation</keyword>
<dbReference type="GO" id="GO:0000976">
    <property type="term" value="F:transcription cis-regulatory region binding"/>
    <property type="evidence" value="ECO:0007669"/>
    <property type="project" value="TreeGrafter"/>
</dbReference>
<dbReference type="InterPro" id="IPR011075">
    <property type="entry name" value="TetR_C"/>
</dbReference>
<gene>
    <name evidence="6" type="ORF">FHP25_12785</name>
</gene>
<dbReference type="RefSeq" id="WP_147847324.1">
    <property type="nucleotide sequence ID" value="NZ_VDUZ01000012.1"/>
</dbReference>
<dbReference type="InterPro" id="IPR009057">
    <property type="entry name" value="Homeodomain-like_sf"/>
</dbReference>
<dbReference type="Pfam" id="PF16859">
    <property type="entry name" value="TetR_C_11"/>
    <property type="match status" value="1"/>
</dbReference>
<accession>A0A5C8PP34</accession>
<feature type="domain" description="Tetracyclin repressor-like C-terminal" evidence="5">
    <location>
        <begin position="85"/>
        <end position="187"/>
    </location>
</feature>
<keyword evidence="2" id="KW-0238">DNA-binding</keyword>
<dbReference type="EMBL" id="VDUZ01000012">
    <property type="protein sequence ID" value="TXL75963.1"/>
    <property type="molecule type" value="Genomic_DNA"/>
</dbReference>
<protein>
    <submittedName>
        <fullName evidence="6">TetR/AcrR family transcriptional regulator</fullName>
    </submittedName>
</protein>
<dbReference type="InterPro" id="IPR050109">
    <property type="entry name" value="HTH-type_TetR-like_transc_reg"/>
</dbReference>
<dbReference type="AlphaFoldDB" id="A0A5C8PP34"/>
<comment type="caution">
    <text evidence="6">The sequence shown here is derived from an EMBL/GenBank/DDBJ whole genome shotgun (WGS) entry which is preliminary data.</text>
</comment>
<keyword evidence="3" id="KW-0804">Transcription</keyword>
<dbReference type="InterPro" id="IPR001647">
    <property type="entry name" value="HTH_TetR"/>
</dbReference>
<dbReference type="Gene3D" id="1.10.10.60">
    <property type="entry name" value="Homeodomain-like"/>
    <property type="match status" value="1"/>
</dbReference>
<organism evidence="6 7">
    <name type="scientific">Vineibacter terrae</name>
    <dbReference type="NCBI Taxonomy" id="2586908"/>
    <lineage>
        <taxon>Bacteria</taxon>
        <taxon>Pseudomonadati</taxon>
        <taxon>Pseudomonadota</taxon>
        <taxon>Alphaproteobacteria</taxon>
        <taxon>Hyphomicrobiales</taxon>
        <taxon>Vineibacter</taxon>
    </lineage>
</organism>
<dbReference type="PANTHER" id="PTHR30055:SF148">
    <property type="entry name" value="TETR-FAMILY TRANSCRIPTIONAL REGULATOR"/>
    <property type="match status" value="1"/>
</dbReference>
<name>A0A5C8PP34_9HYPH</name>
<feature type="domain" description="HTH tetR-type" evidence="4">
    <location>
        <begin position="27"/>
        <end position="71"/>
    </location>
</feature>
<evidence type="ECO:0000259" key="5">
    <source>
        <dbReference type="Pfam" id="PF16859"/>
    </source>
</evidence>
<sequence>MTRPAVDGEVRSTRGRPRDPGLEGRVFDAAIALYAEVGWAGFSFDALAKRSGVGKDALYRRWGASRAGLLRQTLEARWYGLEQIDTGSIREDLLALARMWLRLRTGPYGKVGLHMMIDTLRFPEVADVLAGYREDAVRQARSIVRRAIDRGEIPPSTNPGLVLDIVVGGVTNHVATTPQRLRPAMTAKMDEFAVSLVDVLLSGVKQAGQ</sequence>
<evidence type="ECO:0000256" key="2">
    <source>
        <dbReference type="ARBA" id="ARBA00023125"/>
    </source>
</evidence>
<evidence type="ECO:0000259" key="4">
    <source>
        <dbReference type="Pfam" id="PF00440"/>
    </source>
</evidence>
<evidence type="ECO:0000313" key="6">
    <source>
        <dbReference type="EMBL" id="TXL75963.1"/>
    </source>
</evidence>
<dbReference type="PANTHER" id="PTHR30055">
    <property type="entry name" value="HTH-TYPE TRANSCRIPTIONAL REGULATOR RUTR"/>
    <property type="match status" value="1"/>
</dbReference>